<dbReference type="EMBL" id="CP010899">
    <property type="protein sequence ID" value="ALA97386.1"/>
    <property type="molecule type" value="Genomic_DNA"/>
</dbReference>
<dbReference type="OrthoDB" id="9947398at2"/>
<dbReference type="KEGG" id="skn:SKUN_00485"/>
<dbReference type="AlphaFoldDB" id="A0A0K2JGM4"/>
<gene>
    <name evidence="1" type="ORF">SKUN_00485</name>
</gene>
<name>A0A0K2JGM4_SPIKU</name>
<sequence>MDLLEEIKLTKTSNFQNKLIKTINEIILNNDKYNETVELLQKLNPLFNLILLETDLISINTKIISSELVLKYNFSNLSVEGIVDKLLI</sequence>
<organism evidence="1 2">
    <name type="scientific">Spiroplasma kunkelii CR2-3x</name>
    <dbReference type="NCBI Taxonomy" id="273035"/>
    <lineage>
        <taxon>Bacteria</taxon>
        <taxon>Bacillati</taxon>
        <taxon>Mycoplasmatota</taxon>
        <taxon>Mollicutes</taxon>
        <taxon>Entomoplasmatales</taxon>
        <taxon>Spiroplasmataceae</taxon>
        <taxon>Spiroplasma</taxon>
    </lineage>
</organism>
<dbReference type="Proteomes" id="UP000062963">
    <property type="component" value="Chromosome"/>
</dbReference>
<proteinExistence type="predicted"/>
<reference evidence="1 2" key="1">
    <citation type="journal article" date="2015" name="Genome Announc.">
        <title>Complete Genome Sequence of Spiroplasma kunkelii Strain CR2-3x, Causal Agent of Corn Stunt Disease in Zea mays L.</title>
        <authorList>
            <person name="Davis R.E."/>
            <person name="Shao J."/>
            <person name="Dally E.L."/>
            <person name="Zhao Y."/>
            <person name="Gasparich G.E."/>
            <person name="Gaynor B.J."/>
            <person name="Athey J.C."/>
            <person name="Harrison N.A."/>
            <person name="Donofrio N."/>
        </authorList>
    </citation>
    <scope>NUCLEOTIDE SEQUENCE [LARGE SCALE GENOMIC DNA]</scope>
    <source>
        <strain evidence="1 2">CR2-3x</strain>
    </source>
</reference>
<dbReference type="RefSeq" id="WP_053390679.1">
    <property type="nucleotide sequence ID" value="NZ_CP010899.1"/>
</dbReference>
<keyword evidence="2" id="KW-1185">Reference proteome</keyword>
<evidence type="ECO:0000313" key="2">
    <source>
        <dbReference type="Proteomes" id="UP000062963"/>
    </source>
</evidence>
<dbReference type="PATRIC" id="fig|273035.7.peg.577"/>
<protein>
    <submittedName>
        <fullName evidence="1">Uncharacterized protein</fullName>
    </submittedName>
</protein>
<accession>A0A0K2JGM4</accession>
<evidence type="ECO:0000313" key="1">
    <source>
        <dbReference type="EMBL" id="ALA97386.1"/>
    </source>
</evidence>